<dbReference type="OrthoDB" id="9812495at2"/>
<dbReference type="PANTHER" id="PTHR46558:SF11">
    <property type="entry name" value="HTH-TYPE TRANSCRIPTIONAL REGULATOR XRE"/>
    <property type="match status" value="1"/>
</dbReference>
<dbReference type="PROSITE" id="PS50943">
    <property type="entry name" value="HTH_CROC1"/>
    <property type="match status" value="1"/>
</dbReference>
<proteinExistence type="predicted"/>
<keyword evidence="1" id="KW-0238">DNA-binding</keyword>
<dbReference type="Pfam" id="PF01381">
    <property type="entry name" value="HTH_3"/>
    <property type="match status" value="1"/>
</dbReference>
<feature type="domain" description="HTH cro/C1-type" evidence="2">
    <location>
        <begin position="10"/>
        <end position="64"/>
    </location>
</feature>
<dbReference type="Proteomes" id="UP000275473">
    <property type="component" value="Unassembled WGS sequence"/>
</dbReference>
<protein>
    <submittedName>
        <fullName evidence="3">Helix-turn-helix domain-containing protein</fullName>
    </submittedName>
</protein>
<evidence type="ECO:0000313" key="4">
    <source>
        <dbReference type="Proteomes" id="UP000275473"/>
    </source>
</evidence>
<dbReference type="GO" id="GO:0016491">
    <property type="term" value="F:oxidoreductase activity"/>
    <property type="evidence" value="ECO:0007669"/>
    <property type="project" value="InterPro"/>
</dbReference>
<accession>A0A3M8P553</accession>
<dbReference type="GO" id="GO:0005506">
    <property type="term" value="F:iron ion binding"/>
    <property type="evidence" value="ECO:0007669"/>
    <property type="project" value="InterPro"/>
</dbReference>
<dbReference type="Gene3D" id="1.10.260.40">
    <property type="entry name" value="lambda repressor-like DNA-binding domains"/>
    <property type="match status" value="1"/>
</dbReference>
<dbReference type="InterPro" id="IPR001387">
    <property type="entry name" value="Cro/C1-type_HTH"/>
</dbReference>
<dbReference type="SUPFAM" id="SSF49367">
    <property type="entry name" value="Superoxide reductase-like"/>
    <property type="match status" value="1"/>
</dbReference>
<gene>
    <name evidence="3" type="ORF">EEX84_11890</name>
</gene>
<organism evidence="3 4">
    <name type="scientific">Planococcus salinus</name>
    <dbReference type="NCBI Taxonomy" id="1848460"/>
    <lineage>
        <taxon>Bacteria</taxon>
        <taxon>Bacillati</taxon>
        <taxon>Bacillota</taxon>
        <taxon>Bacilli</taxon>
        <taxon>Bacillales</taxon>
        <taxon>Caryophanaceae</taxon>
        <taxon>Planococcus</taxon>
    </lineage>
</organism>
<evidence type="ECO:0000313" key="3">
    <source>
        <dbReference type="EMBL" id="RNF38818.1"/>
    </source>
</evidence>
<dbReference type="RefSeq" id="WP_123165873.1">
    <property type="nucleotide sequence ID" value="NZ_RIAX01000009.1"/>
</dbReference>
<dbReference type="AlphaFoldDB" id="A0A3M8P553"/>
<dbReference type="InterPro" id="IPR010982">
    <property type="entry name" value="Lambda_DNA-bd_dom_sf"/>
</dbReference>
<dbReference type="PANTHER" id="PTHR46558">
    <property type="entry name" value="TRACRIPTIONAL REGULATORY PROTEIN-RELATED-RELATED"/>
    <property type="match status" value="1"/>
</dbReference>
<dbReference type="SMART" id="SM00530">
    <property type="entry name" value="HTH_XRE"/>
    <property type="match status" value="1"/>
</dbReference>
<dbReference type="SUPFAM" id="SSF47413">
    <property type="entry name" value="lambda repressor-like DNA-binding domains"/>
    <property type="match status" value="1"/>
</dbReference>
<name>A0A3M8P553_9BACL</name>
<reference evidence="3 4" key="1">
    <citation type="journal article" date="2018" name="Int. J. Syst. Evol. Microbiol.">
        <title>Planococcus salinus sp. nov., a moderately halophilic bacterium isolated from a saline-alkali soil.</title>
        <authorList>
            <person name="Gan L."/>
        </authorList>
    </citation>
    <scope>NUCLEOTIDE SEQUENCE [LARGE SCALE GENOMIC DNA]</scope>
    <source>
        <strain evidence="3 4">LCB217</strain>
    </source>
</reference>
<evidence type="ECO:0000256" key="1">
    <source>
        <dbReference type="ARBA" id="ARBA00023125"/>
    </source>
</evidence>
<dbReference type="EMBL" id="RIAX01000009">
    <property type="protein sequence ID" value="RNF38818.1"/>
    <property type="molecule type" value="Genomic_DNA"/>
</dbReference>
<keyword evidence="4" id="KW-1185">Reference proteome</keyword>
<dbReference type="Gene3D" id="2.60.40.730">
    <property type="entry name" value="SOR catalytic domain"/>
    <property type="match status" value="1"/>
</dbReference>
<evidence type="ECO:0000259" key="2">
    <source>
        <dbReference type="PROSITE" id="PS50943"/>
    </source>
</evidence>
<dbReference type="InterPro" id="IPR036073">
    <property type="entry name" value="Desulfoferrodoxin_Fe-bd_dom_sf"/>
</dbReference>
<dbReference type="GO" id="GO:0003677">
    <property type="term" value="F:DNA binding"/>
    <property type="evidence" value="ECO:0007669"/>
    <property type="project" value="UniProtKB-KW"/>
</dbReference>
<dbReference type="CDD" id="cd00093">
    <property type="entry name" value="HTH_XRE"/>
    <property type="match status" value="1"/>
</dbReference>
<sequence>MDNQKVGELIYRLRKEKRVTQKQLADQLNISDRTVSKWERGYGCPDVALLPGLSAVLGVNIENILDGELPLNDFIGGNMKKSNYFVCASCNNIVLATGDVTLSCCGRKLEPLEAKKATDEEKLILTESDQEWFVSSDHPMTKDHYISFLAFATGDQIQLIKQFPEWGLQTRIPKRKHGKLLWYDTRFGLYYQLV</sequence>
<comment type="caution">
    <text evidence="3">The sequence shown here is derived from an EMBL/GenBank/DDBJ whole genome shotgun (WGS) entry which is preliminary data.</text>
</comment>